<dbReference type="InterPro" id="IPR001227">
    <property type="entry name" value="Ac_transferase_dom_sf"/>
</dbReference>
<dbReference type="Pfam" id="PF00698">
    <property type="entry name" value="Acyl_transf_1"/>
    <property type="match status" value="1"/>
</dbReference>
<dbReference type="InterPro" id="IPR020841">
    <property type="entry name" value="PKS_Beta-ketoAc_synthase_dom"/>
</dbReference>
<dbReference type="InterPro" id="IPR016039">
    <property type="entry name" value="Thiolase-like"/>
</dbReference>
<dbReference type="PANTHER" id="PTHR43074">
    <property type="entry name" value="OMEGA-3 POLYUNSATURATED FATTY ACID SYNTHASE PFAB-RELATED"/>
    <property type="match status" value="1"/>
</dbReference>
<accession>A0ABP0SM04</accession>
<protein>
    <submittedName>
        <fullName evidence="6">Polyketide synthase PksN</fullName>
    </submittedName>
</protein>
<dbReference type="PROSITE" id="PS00606">
    <property type="entry name" value="KS3_1"/>
    <property type="match status" value="1"/>
</dbReference>
<dbReference type="InterPro" id="IPR052568">
    <property type="entry name" value="PKS-FAS_Synthase"/>
</dbReference>
<dbReference type="Gene3D" id="3.30.70.250">
    <property type="entry name" value="Malonyl-CoA ACP transacylase, ACP-binding"/>
    <property type="match status" value="1"/>
</dbReference>
<dbReference type="Gene3D" id="3.40.47.10">
    <property type="match status" value="1"/>
</dbReference>
<name>A0ABP0SM04_9DINO</name>
<dbReference type="Proteomes" id="UP001642464">
    <property type="component" value="Unassembled WGS sequence"/>
</dbReference>
<dbReference type="SUPFAM" id="SSF52151">
    <property type="entry name" value="FabD/lysophospholipase-like"/>
    <property type="match status" value="1"/>
</dbReference>
<feature type="region of interest" description="Disordered" evidence="4">
    <location>
        <begin position="1614"/>
        <end position="1643"/>
    </location>
</feature>
<evidence type="ECO:0000256" key="2">
    <source>
        <dbReference type="ARBA" id="ARBA00022553"/>
    </source>
</evidence>
<dbReference type="Gene3D" id="3.30.70.3290">
    <property type="match status" value="1"/>
</dbReference>
<organism evidence="6 7">
    <name type="scientific">Durusdinium trenchii</name>
    <dbReference type="NCBI Taxonomy" id="1381693"/>
    <lineage>
        <taxon>Eukaryota</taxon>
        <taxon>Sar</taxon>
        <taxon>Alveolata</taxon>
        <taxon>Dinophyceae</taxon>
        <taxon>Suessiales</taxon>
        <taxon>Symbiodiniaceae</taxon>
        <taxon>Durusdinium</taxon>
    </lineage>
</organism>
<dbReference type="InterPro" id="IPR018201">
    <property type="entry name" value="Ketoacyl_synth_AS"/>
</dbReference>
<keyword evidence="2" id="KW-0597">Phosphoprotein</keyword>
<dbReference type="Pfam" id="PF03060">
    <property type="entry name" value="NMO"/>
    <property type="match status" value="2"/>
</dbReference>
<sequence>ERSTDVNRSRPSELTSGHKAPYDLDPIVVSFAGLYQASLPIAAARAGAVGLFDISHADDAAVYLPELRRMVELVNDQRYGLLIDAQFGTAQRAALESIRSCEMIVLSGGTGKVSSDTLQRVRQVASRVGMVVTSLEQATQAAESGVDFLLAKGLEAGGVVGELTTFILLQQLTANSRLPVYAWGGIGFNTAAACRVAGAAGVVLDWQLALMNESPLPPQVKAELEEPSPPQTFTLPAPEGRELRGFFAGTNRAHSELPSSLHTLSTSNAAEWKAEIARQLGNTEDASQLFCMSQDAALAAAWHQAAPSVARALKLLNERVTTAIDACTSTPLAEGSPLADSHGTKFPIAQAPMTRMSDVPAFALQVAEEGGLPFLALGRRKADQARELLQEASKLLAARSWGVSLLGLASSEARPEHIAAVEETCPPYAIVDARQPQLASSLEGKGIATYLKVASPEALPALLAGGARRFIFEGLECGGVVGPLSSFALWEQAIQKLADAKLSADEASQVHVLLSGGVHDRRSAAMVTALAQPLIELGMKAGFLLGTPYLFTEEFVSTGAIVSGFQEEALNSDHTVLLKTDDEHGMRCAATNFIQTFEGEKSRLKQENVSAEQMHDELVHLMLGRLRIASKGKSRRSKPAAGESPVVDVDREQQRQDGLYPLGQLAILRSETCSLHDLHQDVCQGAAELLRGLEPSTRITVVEEHPAPPPLDIAIIGMSCLLPGADNLTSYWDNILQKRDLVDEVPDDRFDTSRWFDRDRAARDKIYSNWGGFLDDVEFDPLKYGIPPMALKSIEPMQLLALELVDRSLRDAGYRDNNPHKERTSVILGAGGGIAELGAGYALRSALPGLIEEIDERVLGQLPEWTEDSFAGILLNVVAGRISNRFDLGGVNFTVDAACASSLSALYLACRELADYTSDMVITGGCDTLQSPFTYLCFAKAGALSPRGRSRTFDATSDGIAISEGLASIVLKRREDAERDGDRIYAVIRAAAGGSDGRSKGMATPRIEGQMRTIERAYAQALAANLRELLDPLRTALTANHAPALADLAYTWHRRQPSTQPQHQATIVSATPNELADQLAALLAQLQSGSGELDSRRLPAGVHCTSKPLGKDRPLAFLFPGQGSQYPNMLRSLAVEFSEVSRRFEMLDRELGDAFEQPLSTYVFPPPEFSDEERKQSAENLKPTDRLQPILGASDTGMLRLLESFGLRPNMVAGHSYGELVALHAAGSIDESALYRLSLARGRAISEMTAGNQGDLGSMLAVRAGETEVGQAIAECDEAWLANMNSPRQTIIAGSRRGIEDAVKKLNAARLAFTPIAVACGFHSPLMDPARKQLDCALKQLDFRPPRIDVYSNTTAKPYPKGPAEIREQLSEHLVRQVRFAAQIDTMYQDGAPVFIEVGPGRVLSKLLRDVLGDRPHVAVSTQNSAQGGLRQLLDALGQLVSHGVEVKFDRLYRGRPLTELKLESLASENSKPSPHTWLINGSYVRPATEPKRSHPIRVALLPEGAQPSTASKGQDAAPPTKPAAPAATPSAPRAVPQPQPSPVVASNGSPPAPEPRAAMEATPKPATPQVTTAPGASSIDDFALSEFQQTMREFLRAQENVLTAFFGGSPPAAAQQMPATPAALPAAAPIAAQPPVAQTPPP</sequence>
<evidence type="ECO:0000256" key="1">
    <source>
        <dbReference type="ARBA" id="ARBA00022450"/>
    </source>
</evidence>
<feature type="domain" description="Ketosynthase family 3 (KS3)" evidence="5">
    <location>
        <begin position="710"/>
        <end position="1132"/>
    </location>
</feature>
<feature type="non-terminal residue" evidence="6">
    <location>
        <position position="1"/>
    </location>
</feature>
<dbReference type="SUPFAM" id="SSF53901">
    <property type="entry name" value="Thiolase-like"/>
    <property type="match status" value="1"/>
</dbReference>
<keyword evidence="1" id="KW-0596">Phosphopantetheine</keyword>
<evidence type="ECO:0000256" key="4">
    <source>
        <dbReference type="SAM" id="MobiDB-lite"/>
    </source>
</evidence>
<dbReference type="SUPFAM" id="SSF51412">
    <property type="entry name" value="Inosine monophosphate dehydrogenase (IMPDH)"/>
    <property type="match status" value="2"/>
</dbReference>
<reference evidence="6 7" key="1">
    <citation type="submission" date="2024-02" db="EMBL/GenBank/DDBJ databases">
        <authorList>
            <person name="Chen Y."/>
            <person name="Shah S."/>
            <person name="Dougan E. K."/>
            <person name="Thang M."/>
            <person name="Chan C."/>
        </authorList>
    </citation>
    <scope>NUCLEOTIDE SEQUENCE [LARGE SCALE GENOMIC DNA]</scope>
</reference>
<dbReference type="InterPro" id="IPR013785">
    <property type="entry name" value="Aldolase_TIM"/>
</dbReference>
<proteinExistence type="predicted"/>
<dbReference type="Pfam" id="PF00109">
    <property type="entry name" value="ketoacyl-synt"/>
    <property type="match status" value="1"/>
</dbReference>
<dbReference type="CDD" id="cd00833">
    <property type="entry name" value="PKS"/>
    <property type="match status" value="1"/>
</dbReference>
<feature type="region of interest" description="Disordered" evidence="4">
    <location>
        <begin position="1506"/>
        <end position="1577"/>
    </location>
</feature>
<dbReference type="InterPro" id="IPR014043">
    <property type="entry name" value="Acyl_transferase_dom"/>
</dbReference>
<dbReference type="PANTHER" id="PTHR43074:SF1">
    <property type="entry name" value="BETA-KETOACYL SYNTHASE FAMILY PROTEIN-RELATED"/>
    <property type="match status" value="1"/>
</dbReference>
<feature type="non-terminal residue" evidence="6">
    <location>
        <position position="1643"/>
    </location>
</feature>
<keyword evidence="3" id="KW-0808">Transferase</keyword>
<dbReference type="Gene3D" id="3.40.366.10">
    <property type="entry name" value="Malonyl-Coenzyme A Acyl Carrier Protein, domain 2"/>
    <property type="match status" value="1"/>
</dbReference>
<comment type="caution">
    <text evidence="6">The sequence shown here is derived from an EMBL/GenBank/DDBJ whole genome shotgun (WGS) entry which is preliminary data.</text>
</comment>
<evidence type="ECO:0000313" key="7">
    <source>
        <dbReference type="Proteomes" id="UP001642464"/>
    </source>
</evidence>
<dbReference type="InterPro" id="IPR016036">
    <property type="entry name" value="Malonyl_transacylase_ACP-bd"/>
</dbReference>
<evidence type="ECO:0000256" key="3">
    <source>
        <dbReference type="ARBA" id="ARBA00022679"/>
    </source>
</evidence>
<dbReference type="InterPro" id="IPR016035">
    <property type="entry name" value="Acyl_Trfase/lysoPLipase"/>
</dbReference>
<dbReference type="SMART" id="SM00827">
    <property type="entry name" value="PKS_AT"/>
    <property type="match status" value="1"/>
</dbReference>
<evidence type="ECO:0000313" key="6">
    <source>
        <dbReference type="EMBL" id="CAK9113406.1"/>
    </source>
</evidence>
<keyword evidence="7" id="KW-1185">Reference proteome</keyword>
<feature type="compositionally biased region" description="Low complexity" evidence="4">
    <location>
        <begin position="1614"/>
        <end position="1637"/>
    </location>
</feature>
<gene>
    <name evidence="6" type="ORF">SCF082_LOCUS52564</name>
</gene>
<dbReference type="Gene3D" id="3.20.20.70">
    <property type="entry name" value="Aldolase class I"/>
    <property type="match status" value="2"/>
</dbReference>
<feature type="compositionally biased region" description="Low complexity" evidence="4">
    <location>
        <begin position="1524"/>
        <end position="1535"/>
    </location>
</feature>
<dbReference type="InterPro" id="IPR014030">
    <property type="entry name" value="Ketoacyl_synth_N"/>
</dbReference>
<dbReference type="EMBL" id="CAXAMM010044135">
    <property type="protein sequence ID" value="CAK9113406.1"/>
    <property type="molecule type" value="Genomic_DNA"/>
</dbReference>
<dbReference type="SMART" id="SM00825">
    <property type="entry name" value="PKS_KS"/>
    <property type="match status" value="1"/>
</dbReference>
<dbReference type="SUPFAM" id="SSF55048">
    <property type="entry name" value="Probable ACP-binding domain of malonyl-CoA ACP transacylase"/>
    <property type="match status" value="1"/>
</dbReference>
<evidence type="ECO:0000259" key="5">
    <source>
        <dbReference type="PROSITE" id="PS52004"/>
    </source>
</evidence>
<dbReference type="PROSITE" id="PS52004">
    <property type="entry name" value="KS3_2"/>
    <property type="match status" value="1"/>
</dbReference>
<feature type="region of interest" description="Disordered" evidence="4">
    <location>
        <begin position="630"/>
        <end position="653"/>
    </location>
</feature>